<dbReference type="Pfam" id="PF00395">
    <property type="entry name" value="SLH"/>
    <property type="match status" value="3"/>
</dbReference>
<feature type="domain" description="SLH" evidence="3">
    <location>
        <begin position="33"/>
        <end position="94"/>
    </location>
</feature>
<evidence type="ECO:0000256" key="1">
    <source>
        <dbReference type="ARBA" id="ARBA00022737"/>
    </source>
</evidence>
<keyword evidence="5" id="KW-1185">Reference proteome</keyword>
<organism evidence="4 5">
    <name type="scientific">Clostridium thermosuccinogenes</name>
    <dbReference type="NCBI Taxonomy" id="84032"/>
    <lineage>
        <taxon>Bacteria</taxon>
        <taxon>Bacillati</taxon>
        <taxon>Bacillota</taxon>
        <taxon>Clostridia</taxon>
        <taxon>Eubacteriales</taxon>
        <taxon>Clostridiaceae</taxon>
        <taxon>Clostridium</taxon>
    </lineage>
</organism>
<feature type="chain" id="PRO_5014380876" description="SLH domain-containing protein" evidence="2">
    <location>
        <begin position="34"/>
        <end position="590"/>
    </location>
</feature>
<evidence type="ECO:0000313" key="5">
    <source>
        <dbReference type="Proteomes" id="UP000236151"/>
    </source>
</evidence>
<sequence>MSKFFNGKSGYAKVLLSGVVVSSLLAVSQPAWTAFINDVDKSSNYAKEAIIALAERGIISGDQNGNFNPHNIITRSEMVKILVNVLGIDTTNVPLKPTFSDVPSTHWAYKYVEAAYREGIIKGLPDGSFGRNQELTREQMAAMLVRSMGLTDHMLNYSQDFESVNSFADHGKIANWAKGSVDFVLSAGLMKGTGSGVFSAKAGAERQQVAIVANRLLEGKEEIQKRAEAIFAQVRVVLNGDTIDLGDRAFDEDGKIYVPVTFFEKMGAETEVDDGMNTARIERHLSTGTKKGISFSRENSSDGLKVIEDEAYVPLEVAVKALGADIQREGNSGTVFISDDETVKYPNLYNAINASMGFKGRFSSTGLITMKDVIPDSVMEISLDIDGAINGDDYRVGYEAISRIDGIPDAPEKIDVIKVGEKLYVKIAGIEEWIETQIEELQNSGLIPVADPSGVDNGSGLVKGDAYNLYTISRAGMAKVGKEAAVKYVLTLDKLGIKDKLPSADPEAYSNILKMLDSGMNISMEIYLNKEGHIVRESLNYGMKVVENGKDTDVAVMFDKVYSNIGEDIKITAPEMVSDLTLTDILKGSF</sequence>
<dbReference type="Proteomes" id="UP000236151">
    <property type="component" value="Unassembled WGS sequence"/>
</dbReference>
<evidence type="ECO:0000259" key="3">
    <source>
        <dbReference type="PROSITE" id="PS51272"/>
    </source>
</evidence>
<feature type="signal peptide" evidence="2">
    <location>
        <begin position="1"/>
        <end position="33"/>
    </location>
</feature>
<comment type="caution">
    <text evidence="4">The sequence shown here is derived from an EMBL/GenBank/DDBJ whole genome shotgun (WGS) entry which is preliminary data.</text>
</comment>
<feature type="domain" description="SLH" evidence="3">
    <location>
        <begin position="95"/>
        <end position="158"/>
    </location>
</feature>
<keyword evidence="1" id="KW-0677">Repeat</keyword>
<dbReference type="AlphaFoldDB" id="A0A2K2FPX7"/>
<protein>
    <recommendedName>
        <fullName evidence="3">SLH domain-containing protein</fullName>
    </recommendedName>
</protein>
<reference evidence="4 5" key="1">
    <citation type="submission" date="2017-06" db="EMBL/GenBank/DDBJ databases">
        <title>Investigating the central metabolism of Clostridium thermosuccinogenes.</title>
        <authorList>
            <person name="Koendjbiharie J.G."/>
            <person name="van Kranenburg R."/>
        </authorList>
    </citation>
    <scope>NUCLEOTIDE SEQUENCE [LARGE SCALE GENOMIC DNA]</scope>
    <source>
        <strain evidence="4 5">DSM 5806</strain>
    </source>
</reference>
<dbReference type="Gene3D" id="2.50.20.20">
    <property type="match status" value="1"/>
</dbReference>
<evidence type="ECO:0000256" key="2">
    <source>
        <dbReference type="SAM" id="SignalP"/>
    </source>
</evidence>
<keyword evidence="2" id="KW-0732">Signal</keyword>
<name>A0A2K2FPX7_9CLOT</name>
<evidence type="ECO:0000313" key="4">
    <source>
        <dbReference type="EMBL" id="PNU00804.1"/>
    </source>
</evidence>
<gene>
    <name evidence="4" type="ORF">CDQ84_03910</name>
</gene>
<accession>A0A2K2FPX7</accession>
<dbReference type="InterPro" id="IPR001119">
    <property type="entry name" value="SLH_dom"/>
</dbReference>
<dbReference type="RefSeq" id="WP_103080420.1">
    <property type="nucleotide sequence ID" value="NZ_CP021850.1"/>
</dbReference>
<proteinExistence type="predicted"/>
<dbReference type="OrthoDB" id="1953162at2"/>
<dbReference type="EMBL" id="NIOJ01000006">
    <property type="protein sequence ID" value="PNU00804.1"/>
    <property type="molecule type" value="Genomic_DNA"/>
</dbReference>
<dbReference type="InterPro" id="IPR051465">
    <property type="entry name" value="Cell_Envelope_Struct_Comp"/>
</dbReference>
<dbReference type="KEGG" id="cthd:CDO33_19395"/>
<dbReference type="PANTHER" id="PTHR43308">
    <property type="entry name" value="OUTER MEMBRANE PROTEIN ALPHA-RELATED"/>
    <property type="match status" value="1"/>
</dbReference>
<feature type="domain" description="SLH" evidence="3">
    <location>
        <begin position="164"/>
        <end position="227"/>
    </location>
</feature>
<dbReference type="PROSITE" id="PS51272">
    <property type="entry name" value="SLH"/>
    <property type="match status" value="3"/>
</dbReference>